<dbReference type="PROSITE" id="PS50995">
    <property type="entry name" value="HTH_MARR_2"/>
    <property type="match status" value="1"/>
</dbReference>
<comment type="caution">
    <text evidence="2">The sequence shown here is derived from an EMBL/GenBank/DDBJ whole genome shotgun (WGS) entry which is preliminary data.</text>
</comment>
<dbReference type="PANTHER" id="PTHR33164:SF99">
    <property type="entry name" value="MARR FAMILY REGULATORY PROTEIN"/>
    <property type="match status" value="1"/>
</dbReference>
<name>A0ABV9HLX7_9MICO</name>
<accession>A0ABV9HLX7</accession>
<dbReference type="SUPFAM" id="SSF46785">
    <property type="entry name" value="Winged helix' DNA-binding domain"/>
    <property type="match status" value="1"/>
</dbReference>
<dbReference type="InterPro" id="IPR036388">
    <property type="entry name" value="WH-like_DNA-bd_sf"/>
</dbReference>
<dbReference type="Pfam" id="PF12802">
    <property type="entry name" value="MarR_2"/>
    <property type="match status" value="1"/>
</dbReference>
<dbReference type="PANTHER" id="PTHR33164">
    <property type="entry name" value="TRANSCRIPTIONAL REGULATOR, MARR FAMILY"/>
    <property type="match status" value="1"/>
</dbReference>
<dbReference type="InterPro" id="IPR000835">
    <property type="entry name" value="HTH_MarR-typ"/>
</dbReference>
<dbReference type="InterPro" id="IPR036390">
    <property type="entry name" value="WH_DNA-bd_sf"/>
</dbReference>
<evidence type="ECO:0000313" key="2">
    <source>
        <dbReference type="EMBL" id="MFC4630651.1"/>
    </source>
</evidence>
<dbReference type="EMBL" id="JBHSFI010000006">
    <property type="protein sequence ID" value="MFC4630651.1"/>
    <property type="molecule type" value="Genomic_DNA"/>
</dbReference>
<evidence type="ECO:0000259" key="1">
    <source>
        <dbReference type="PROSITE" id="PS50995"/>
    </source>
</evidence>
<sequence>MERPELGYLLSRLMRVTIAREEPILERAGLRMWDYAVLSALTEQAAPTQAQLAAAAGRDKTRLIGNLDRLEELGFVTREPDPADRRNRVVSLTAEGRRVLDRCRAEILEMERELLHGIPAGDREVFERALTGLVESLDDTRDR</sequence>
<organism evidence="2 3">
    <name type="scientific">Promicromonospora alba</name>
    <dbReference type="NCBI Taxonomy" id="1616110"/>
    <lineage>
        <taxon>Bacteria</taxon>
        <taxon>Bacillati</taxon>
        <taxon>Actinomycetota</taxon>
        <taxon>Actinomycetes</taxon>
        <taxon>Micrococcales</taxon>
        <taxon>Promicromonosporaceae</taxon>
        <taxon>Promicromonospora</taxon>
    </lineage>
</organism>
<evidence type="ECO:0000313" key="3">
    <source>
        <dbReference type="Proteomes" id="UP001596011"/>
    </source>
</evidence>
<keyword evidence="3" id="KW-1185">Reference proteome</keyword>
<dbReference type="Gene3D" id="1.10.10.10">
    <property type="entry name" value="Winged helix-like DNA-binding domain superfamily/Winged helix DNA-binding domain"/>
    <property type="match status" value="1"/>
</dbReference>
<dbReference type="Proteomes" id="UP001596011">
    <property type="component" value="Unassembled WGS sequence"/>
</dbReference>
<feature type="domain" description="HTH marR-type" evidence="1">
    <location>
        <begin position="3"/>
        <end position="135"/>
    </location>
</feature>
<proteinExistence type="predicted"/>
<protein>
    <submittedName>
        <fullName evidence="2">MarR family winged helix-turn-helix transcriptional regulator</fullName>
    </submittedName>
</protein>
<gene>
    <name evidence="2" type="ORF">ACFO6V_20565</name>
</gene>
<dbReference type="RefSeq" id="WP_377138677.1">
    <property type="nucleotide sequence ID" value="NZ_JBHSFI010000006.1"/>
</dbReference>
<reference evidence="3" key="1">
    <citation type="journal article" date="2019" name="Int. J. Syst. Evol. Microbiol.">
        <title>The Global Catalogue of Microorganisms (GCM) 10K type strain sequencing project: providing services to taxonomists for standard genome sequencing and annotation.</title>
        <authorList>
            <consortium name="The Broad Institute Genomics Platform"/>
            <consortium name="The Broad Institute Genome Sequencing Center for Infectious Disease"/>
            <person name="Wu L."/>
            <person name="Ma J."/>
        </authorList>
    </citation>
    <scope>NUCLEOTIDE SEQUENCE [LARGE SCALE GENOMIC DNA]</scope>
    <source>
        <strain evidence="3">CCUG 42722</strain>
    </source>
</reference>
<dbReference type="PRINTS" id="PR00598">
    <property type="entry name" value="HTHMARR"/>
</dbReference>
<dbReference type="SMART" id="SM00347">
    <property type="entry name" value="HTH_MARR"/>
    <property type="match status" value="1"/>
</dbReference>
<dbReference type="InterPro" id="IPR039422">
    <property type="entry name" value="MarR/SlyA-like"/>
</dbReference>